<accession>A0A5C8UTU6</accession>
<dbReference type="Gene3D" id="3.40.960.10">
    <property type="entry name" value="VSR Endonuclease"/>
    <property type="match status" value="1"/>
</dbReference>
<proteinExistence type="predicted"/>
<sequence length="259" mass="29305">MRSAGPARTLRERCLLLQRRMPDHAFFSHTTAALLVGLPVPLAWEMDPVLHVGVRDPLRAPHARGLAGHRLRIEHGEISRRGGIRLTAVVRTWCDLADLLTLPDLVAAGDHIIHWRQPLATREQLELAVASRIGRRGLKVLRRALQMLSDRAESPPESHLRVLLLLAGFPEPRVNHTVTDQFGEFVGRTDLILDAEKIILEYQGDYHRPGKRQWRADMTRRSRPEALGWRVMELNADDLKDPIELVARIRAVAALPRSS</sequence>
<dbReference type="Proteomes" id="UP000321379">
    <property type="component" value="Unassembled WGS sequence"/>
</dbReference>
<reference evidence="1 2" key="1">
    <citation type="submission" date="2019-08" db="EMBL/GenBank/DDBJ databases">
        <title>Bacterial whole genome sequence for Glaciihabitans sp. CHu50b-6-2.</title>
        <authorList>
            <person name="Jin L."/>
        </authorList>
    </citation>
    <scope>NUCLEOTIDE SEQUENCE [LARGE SCALE GENOMIC DNA]</scope>
    <source>
        <strain evidence="1 2">CHu50b-6-2</strain>
    </source>
</reference>
<evidence type="ECO:0000313" key="2">
    <source>
        <dbReference type="Proteomes" id="UP000321379"/>
    </source>
</evidence>
<evidence type="ECO:0008006" key="3">
    <source>
        <dbReference type="Google" id="ProtNLM"/>
    </source>
</evidence>
<organism evidence="1 2">
    <name type="scientific">Lacisediminihabitans profunda</name>
    <dbReference type="NCBI Taxonomy" id="2594790"/>
    <lineage>
        <taxon>Bacteria</taxon>
        <taxon>Bacillati</taxon>
        <taxon>Actinomycetota</taxon>
        <taxon>Actinomycetes</taxon>
        <taxon>Micrococcales</taxon>
        <taxon>Microbacteriaceae</taxon>
        <taxon>Lacisediminihabitans</taxon>
    </lineage>
</organism>
<dbReference type="AlphaFoldDB" id="A0A5C8UTU6"/>
<protein>
    <recommendedName>
        <fullName evidence="3">DUF559 domain-containing protein</fullName>
    </recommendedName>
</protein>
<dbReference type="RefSeq" id="WP_147782614.1">
    <property type="nucleotide sequence ID" value="NZ_VRMG01000005.1"/>
</dbReference>
<gene>
    <name evidence="1" type="ORF">FVP33_05375</name>
</gene>
<comment type="caution">
    <text evidence="1">The sequence shown here is derived from an EMBL/GenBank/DDBJ whole genome shotgun (WGS) entry which is preliminary data.</text>
</comment>
<name>A0A5C8UTU6_9MICO</name>
<dbReference type="SUPFAM" id="SSF52980">
    <property type="entry name" value="Restriction endonuclease-like"/>
    <property type="match status" value="1"/>
</dbReference>
<dbReference type="EMBL" id="VRMG01000005">
    <property type="protein sequence ID" value="TXN31028.1"/>
    <property type="molecule type" value="Genomic_DNA"/>
</dbReference>
<keyword evidence="2" id="KW-1185">Reference proteome</keyword>
<evidence type="ECO:0000313" key="1">
    <source>
        <dbReference type="EMBL" id="TXN31028.1"/>
    </source>
</evidence>
<dbReference type="InterPro" id="IPR011335">
    <property type="entry name" value="Restrct_endonuc-II-like"/>
</dbReference>